<feature type="domain" description="Aminoacyl-tRNA synthetase class Ia" evidence="11">
    <location>
        <begin position="13"/>
        <end position="217"/>
    </location>
</feature>
<dbReference type="InterPro" id="IPR025709">
    <property type="entry name" value="Leu_tRNA-synth_edit"/>
</dbReference>
<dbReference type="Pfam" id="PF08264">
    <property type="entry name" value="Anticodon_1"/>
    <property type="match status" value="1"/>
</dbReference>
<dbReference type="SUPFAM" id="SSF50677">
    <property type="entry name" value="ValRS/IleRS/LeuRS editing domain"/>
    <property type="match status" value="1"/>
</dbReference>
<dbReference type="AlphaFoldDB" id="A0A1F6D3E4"/>
<dbReference type="InterPro" id="IPR001412">
    <property type="entry name" value="aa-tRNA-synth_I_CS"/>
</dbReference>
<dbReference type="EMBL" id="MFKF01000059">
    <property type="protein sequence ID" value="OGG55850.1"/>
    <property type="molecule type" value="Genomic_DNA"/>
</dbReference>
<dbReference type="PANTHER" id="PTHR43740:SF2">
    <property type="entry name" value="LEUCINE--TRNA LIGASE, MITOCHONDRIAL"/>
    <property type="match status" value="1"/>
</dbReference>
<keyword evidence="7 9" id="KW-0030">Aminoacyl-tRNA synthetase</keyword>
<dbReference type="GO" id="GO:0002161">
    <property type="term" value="F:aminoacyl-tRNA deacylase activity"/>
    <property type="evidence" value="ECO:0007669"/>
    <property type="project" value="InterPro"/>
</dbReference>
<comment type="caution">
    <text evidence="9">Lacks conserved residue(s) required for the propagation of feature annotation.</text>
</comment>
<sequence>MDERYNFRAIESKWQARWEREKTFRAPDRSDRPKFYALEMFPYPSGAGLHVGHLKNYVPMDAFCRYKRMNGFNVLHPMGWDAFGQPAENEAIQRGRNPREMVPEYAANYRRTLKLIGCSYDWDREINSSLPDYYRWTQWVFLLLHRRGLAYRATAPINWCPSCKTGLANEEVKEGRCWRCDTPVEKRPMPQWFFRITAYADRLLNGLDQIDWSEGLKEMQRDWIGRSEGAEVDFPVQGTGDVIRVFTTRPDTLFGATFMALAPEHPLVAKLTAPERRAEVEAYARKAQGETEIERMSAERAKTGVFIGACAINPATEAPIPIWTADYVLMGYGTGAIMAVPAHDQRDFEFARRFGIPIRLVYQIPGGPTRPEEMTQALPEGGAVINSGPFNGLPNDRETVQKFTVWLEDKGKGKGTVNYRLRDWLISRQRYWGAPIPIVHCARCGEAPVPEDQLPVLLPEVERYQPSGTGESPLATIPGFVQTTCPKCGGGARRETDTMGGYACSSWYFLRFADPHNDGAFASREKVDAWLPVDHYAGGVEHARSHLLYARFWTKVLFDAGLVRFEEPFLVLRNQGSLLAYTPGRRPRAGEEVASEEDEERILDWVVLRPEERAAFPEDQVVWRWARMSKSKGNVVTPDEIAEKYGADSLRVYEMFVAPFEDDVQWTEEGMHGAFRFVNRVWRWATGALPVFDPGWRERLSGRATGPEAQGVRRKLHQTIRKVGEDLEGFRFNTAVAALMELINELYAYRPVDGDSAQGGVDPAVLSEALEGLVLLMAPFTPHMADELWGRMGKKGTTYEATWPGFDAAVAAEDRVTMVVQVNGKVRGRVEVEAGLPEGEMKRVALEIDNVKRFLDGKTPKKVIVIPKNHVVSIAV</sequence>
<dbReference type="InterPro" id="IPR013155">
    <property type="entry name" value="M/V/L/I-tRNA-synth_anticd-bd"/>
</dbReference>
<evidence type="ECO:0000256" key="6">
    <source>
        <dbReference type="ARBA" id="ARBA00022917"/>
    </source>
</evidence>
<dbReference type="Gene3D" id="1.10.730.10">
    <property type="entry name" value="Isoleucyl-tRNA Synthetase, Domain 1"/>
    <property type="match status" value="1"/>
</dbReference>
<evidence type="ECO:0000256" key="8">
    <source>
        <dbReference type="ARBA" id="ARBA00047469"/>
    </source>
</evidence>
<evidence type="ECO:0000313" key="14">
    <source>
        <dbReference type="EMBL" id="OGG55850.1"/>
    </source>
</evidence>
<dbReference type="PRINTS" id="PR00985">
    <property type="entry name" value="TRNASYNTHLEU"/>
</dbReference>
<dbReference type="Gene3D" id="3.40.50.620">
    <property type="entry name" value="HUPs"/>
    <property type="match status" value="2"/>
</dbReference>
<dbReference type="Proteomes" id="UP000178606">
    <property type="component" value="Unassembled WGS sequence"/>
</dbReference>
<keyword evidence="4 9" id="KW-0547">Nucleotide-binding</keyword>
<keyword evidence="5 9" id="KW-0067">ATP-binding</keyword>
<evidence type="ECO:0000259" key="11">
    <source>
        <dbReference type="Pfam" id="PF00133"/>
    </source>
</evidence>
<feature type="binding site" evidence="9">
    <location>
        <position position="630"/>
    </location>
    <ligand>
        <name>ATP</name>
        <dbReference type="ChEBI" id="CHEBI:30616"/>
    </ligand>
</feature>
<evidence type="ECO:0000256" key="2">
    <source>
        <dbReference type="ARBA" id="ARBA00022490"/>
    </source>
</evidence>
<feature type="domain" description="Methionyl/Valyl/Leucyl/Isoleucyl-tRNA synthetase anticodon-binding" evidence="12">
    <location>
        <begin position="712"/>
        <end position="837"/>
    </location>
</feature>
<feature type="domain" description="Aminoacyl-tRNA synthetase class Ia" evidence="11">
    <location>
        <begin position="627"/>
        <end position="666"/>
    </location>
</feature>
<proteinExistence type="inferred from homology"/>
<dbReference type="FunFam" id="3.40.50.620:FF:000003">
    <property type="entry name" value="Leucine--tRNA ligase"/>
    <property type="match status" value="1"/>
</dbReference>
<dbReference type="Gene3D" id="3.90.740.10">
    <property type="entry name" value="Valyl/Leucyl/Isoleucyl-tRNA synthetase, editing domain"/>
    <property type="match status" value="1"/>
</dbReference>
<comment type="caution">
    <text evidence="14">The sequence shown here is derived from an EMBL/GenBank/DDBJ whole genome shotgun (WGS) entry which is preliminary data.</text>
</comment>
<dbReference type="SUPFAM" id="SSF52374">
    <property type="entry name" value="Nucleotidylyl transferase"/>
    <property type="match status" value="1"/>
</dbReference>
<dbReference type="EC" id="6.1.1.4" evidence="9"/>
<comment type="catalytic activity">
    <reaction evidence="8 9">
        <text>tRNA(Leu) + L-leucine + ATP = L-leucyl-tRNA(Leu) + AMP + diphosphate</text>
        <dbReference type="Rhea" id="RHEA:11688"/>
        <dbReference type="Rhea" id="RHEA-COMP:9613"/>
        <dbReference type="Rhea" id="RHEA-COMP:9622"/>
        <dbReference type="ChEBI" id="CHEBI:30616"/>
        <dbReference type="ChEBI" id="CHEBI:33019"/>
        <dbReference type="ChEBI" id="CHEBI:57427"/>
        <dbReference type="ChEBI" id="CHEBI:78442"/>
        <dbReference type="ChEBI" id="CHEBI:78494"/>
        <dbReference type="ChEBI" id="CHEBI:456215"/>
        <dbReference type="EC" id="6.1.1.4"/>
    </reaction>
</comment>
<dbReference type="GO" id="GO:0005524">
    <property type="term" value="F:ATP binding"/>
    <property type="evidence" value="ECO:0007669"/>
    <property type="project" value="UniProtKB-UniRule"/>
</dbReference>
<name>A0A1F6D3E4_HANXR</name>
<dbReference type="HAMAP" id="MF_00049_B">
    <property type="entry name" value="Leu_tRNA_synth_B"/>
    <property type="match status" value="1"/>
</dbReference>
<evidence type="ECO:0000313" key="15">
    <source>
        <dbReference type="Proteomes" id="UP000178606"/>
    </source>
</evidence>
<dbReference type="GO" id="GO:0006429">
    <property type="term" value="P:leucyl-tRNA aminoacylation"/>
    <property type="evidence" value="ECO:0007669"/>
    <property type="project" value="UniProtKB-UniRule"/>
</dbReference>
<dbReference type="InterPro" id="IPR002302">
    <property type="entry name" value="Leu-tRNA-ligase"/>
</dbReference>
<comment type="subcellular location">
    <subcellularLocation>
        <location evidence="9">Cytoplasm</location>
    </subcellularLocation>
</comment>
<dbReference type="CDD" id="cd00812">
    <property type="entry name" value="LeuRS_core"/>
    <property type="match status" value="1"/>
</dbReference>
<evidence type="ECO:0000256" key="1">
    <source>
        <dbReference type="ARBA" id="ARBA00005594"/>
    </source>
</evidence>
<dbReference type="PROSITE" id="PS00178">
    <property type="entry name" value="AA_TRNA_LIGASE_I"/>
    <property type="match status" value="1"/>
</dbReference>
<evidence type="ECO:0000256" key="4">
    <source>
        <dbReference type="ARBA" id="ARBA00022741"/>
    </source>
</evidence>
<comment type="similarity">
    <text evidence="1 9 10">Belongs to the class-I aminoacyl-tRNA synthetase family.</text>
</comment>
<dbReference type="InterPro" id="IPR014729">
    <property type="entry name" value="Rossmann-like_a/b/a_fold"/>
</dbReference>
<evidence type="ECO:0000256" key="3">
    <source>
        <dbReference type="ARBA" id="ARBA00022598"/>
    </source>
</evidence>
<gene>
    <name evidence="9" type="primary">leuS</name>
    <name evidence="14" type="ORF">A3F84_24875</name>
</gene>
<keyword evidence="2 9" id="KW-0963">Cytoplasm</keyword>
<dbReference type="PANTHER" id="PTHR43740">
    <property type="entry name" value="LEUCYL-TRNA SYNTHETASE"/>
    <property type="match status" value="1"/>
</dbReference>
<evidence type="ECO:0000256" key="10">
    <source>
        <dbReference type="RuleBase" id="RU363035"/>
    </source>
</evidence>
<evidence type="ECO:0000256" key="7">
    <source>
        <dbReference type="ARBA" id="ARBA00023146"/>
    </source>
</evidence>
<dbReference type="NCBIfam" id="TIGR00396">
    <property type="entry name" value="leuS_bact"/>
    <property type="match status" value="1"/>
</dbReference>
<keyword evidence="6 9" id="KW-0648">Protein biosynthesis</keyword>
<dbReference type="InterPro" id="IPR009080">
    <property type="entry name" value="tRNAsynth_Ia_anticodon-bd"/>
</dbReference>
<protein>
    <recommendedName>
        <fullName evidence="9">Leucine--tRNA ligase</fullName>
        <ecNumber evidence="9">6.1.1.4</ecNumber>
    </recommendedName>
    <alternativeName>
        <fullName evidence="9">Leucyl-tRNA synthetase</fullName>
        <shortName evidence="9">LeuRS</shortName>
    </alternativeName>
</protein>
<keyword evidence="3 9" id="KW-0436">Ligase</keyword>
<dbReference type="Pfam" id="PF00133">
    <property type="entry name" value="tRNA-synt_1"/>
    <property type="match status" value="2"/>
</dbReference>
<dbReference type="Pfam" id="PF13603">
    <property type="entry name" value="tRNA-synt_1_2"/>
    <property type="match status" value="1"/>
</dbReference>
<evidence type="ECO:0000259" key="12">
    <source>
        <dbReference type="Pfam" id="PF08264"/>
    </source>
</evidence>
<reference evidence="14 15" key="1">
    <citation type="journal article" date="2016" name="Nat. Commun.">
        <title>Thousands of microbial genomes shed light on interconnected biogeochemical processes in an aquifer system.</title>
        <authorList>
            <person name="Anantharaman K."/>
            <person name="Brown C.T."/>
            <person name="Hug L.A."/>
            <person name="Sharon I."/>
            <person name="Castelle C.J."/>
            <person name="Probst A.J."/>
            <person name="Thomas B.C."/>
            <person name="Singh A."/>
            <person name="Wilkins M.J."/>
            <person name="Karaoz U."/>
            <person name="Brodie E.L."/>
            <person name="Williams K.H."/>
            <person name="Hubbard S.S."/>
            <person name="Banfield J.F."/>
        </authorList>
    </citation>
    <scope>NUCLEOTIDE SEQUENCE [LARGE SCALE GENOMIC DNA]</scope>
    <source>
        <strain evidence="15">RIFCSPLOWO2_12_FULL_64_10</strain>
    </source>
</reference>
<feature type="short sequence motif" description="'KMSKS' region" evidence="9">
    <location>
        <begin position="627"/>
        <end position="631"/>
    </location>
</feature>
<feature type="domain" description="Leucyl-tRNA synthetase editing" evidence="13">
    <location>
        <begin position="221"/>
        <end position="397"/>
    </location>
</feature>
<dbReference type="InterPro" id="IPR002300">
    <property type="entry name" value="aa-tRNA-synth_Ia"/>
</dbReference>
<evidence type="ECO:0000256" key="5">
    <source>
        <dbReference type="ARBA" id="ARBA00022840"/>
    </source>
</evidence>
<dbReference type="FunFam" id="3.40.50.620:FF:000056">
    <property type="entry name" value="Leucine--tRNA ligase"/>
    <property type="match status" value="1"/>
</dbReference>
<evidence type="ECO:0000256" key="9">
    <source>
        <dbReference type="HAMAP-Rule" id="MF_00049"/>
    </source>
</evidence>
<dbReference type="InterPro" id="IPR009008">
    <property type="entry name" value="Val/Leu/Ile-tRNA-synth_edit"/>
</dbReference>
<dbReference type="CDD" id="cd07958">
    <property type="entry name" value="Anticodon_Ia_Leu_BEm"/>
    <property type="match status" value="1"/>
</dbReference>
<organism evidence="14 15">
    <name type="scientific">Handelsmanbacteria sp. (strain RIFCSPLOWO2_12_FULL_64_10)</name>
    <dbReference type="NCBI Taxonomy" id="1817868"/>
    <lineage>
        <taxon>Bacteria</taxon>
        <taxon>Candidatus Handelsmaniibacteriota</taxon>
    </lineage>
</organism>
<dbReference type="SUPFAM" id="SSF47323">
    <property type="entry name" value="Anticodon-binding domain of a subclass of class I aminoacyl-tRNA synthetases"/>
    <property type="match status" value="1"/>
</dbReference>
<dbReference type="GO" id="GO:0004823">
    <property type="term" value="F:leucine-tRNA ligase activity"/>
    <property type="evidence" value="ECO:0007669"/>
    <property type="project" value="UniProtKB-UniRule"/>
</dbReference>
<dbReference type="GO" id="GO:0005829">
    <property type="term" value="C:cytosol"/>
    <property type="evidence" value="ECO:0007669"/>
    <property type="project" value="TreeGrafter"/>
</dbReference>
<accession>A0A1F6D3E4</accession>
<dbReference type="FunFam" id="1.10.730.10:FF:000002">
    <property type="entry name" value="Leucine--tRNA ligase"/>
    <property type="match status" value="1"/>
</dbReference>
<evidence type="ECO:0000259" key="13">
    <source>
        <dbReference type="Pfam" id="PF13603"/>
    </source>
</evidence>